<reference evidence="1 2" key="1">
    <citation type="submission" date="2015-12" db="EMBL/GenBank/DDBJ databases">
        <title>The genome of Folsomia candida.</title>
        <authorList>
            <person name="Faddeeva A."/>
            <person name="Derks M.F."/>
            <person name="Anvar Y."/>
            <person name="Smit S."/>
            <person name="Van Straalen N."/>
            <person name="Roelofs D."/>
        </authorList>
    </citation>
    <scope>NUCLEOTIDE SEQUENCE [LARGE SCALE GENOMIC DNA]</scope>
    <source>
        <strain evidence="1 2">VU population</strain>
        <tissue evidence="1">Whole body</tissue>
    </source>
</reference>
<evidence type="ECO:0000313" key="1">
    <source>
        <dbReference type="EMBL" id="OXA39184.1"/>
    </source>
</evidence>
<keyword evidence="2" id="KW-1185">Reference proteome</keyword>
<name>A0A226D2S3_FOLCA</name>
<dbReference type="EMBL" id="LNIX01000040">
    <property type="protein sequence ID" value="OXA39184.1"/>
    <property type="molecule type" value="Genomic_DNA"/>
</dbReference>
<gene>
    <name evidence="1" type="ORF">Fcan01_26008</name>
</gene>
<evidence type="ECO:0000313" key="2">
    <source>
        <dbReference type="Proteomes" id="UP000198287"/>
    </source>
</evidence>
<organism evidence="1 2">
    <name type="scientific">Folsomia candida</name>
    <name type="common">Springtail</name>
    <dbReference type="NCBI Taxonomy" id="158441"/>
    <lineage>
        <taxon>Eukaryota</taxon>
        <taxon>Metazoa</taxon>
        <taxon>Ecdysozoa</taxon>
        <taxon>Arthropoda</taxon>
        <taxon>Hexapoda</taxon>
        <taxon>Collembola</taxon>
        <taxon>Entomobryomorpha</taxon>
        <taxon>Isotomoidea</taxon>
        <taxon>Isotomidae</taxon>
        <taxon>Proisotominae</taxon>
        <taxon>Folsomia</taxon>
    </lineage>
</organism>
<comment type="caution">
    <text evidence="1">The sequence shown here is derived from an EMBL/GenBank/DDBJ whole genome shotgun (WGS) entry which is preliminary data.</text>
</comment>
<sequence>MIYDIENNPNSMYEIITIEGKEVNVEDGHTVEYMVIEGFDSSETTPDQEIIIPGTGADFSVEENTPEPLDGVDSVTEKVDEIDIICSEIEKLGVESNTSDIICNDMSKLGLNCSKVKVSRLLFNREKRIRQKNNRIRVDKERAMLGLTKIIRKKHKGKKKRERAKLWNEQKKLGKLLSPSESSFISGGVGVTKRNPLPRVLPLMDSLCKLYSW</sequence>
<dbReference type="AlphaFoldDB" id="A0A226D2S3"/>
<protein>
    <submittedName>
        <fullName evidence="1">Uncharacterized protein</fullName>
    </submittedName>
</protein>
<proteinExistence type="predicted"/>
<accession>A0A226D2S3</accession>
<dbReference type="Proteomes" id="UP000198287">
    <property type="component" value="Unassembled WGS sequence"/>
</dbReference>